<feature type="chain" id="PRO_5039365086" evidence="1">
    <location>
        <begin position="28"/>
        <end position="106"/>
    </location>
</feature>
<reference evidence="2 3" key="1">
    <citation type="submission" date="2018-05" db="EMBL/GenBank/DDBJ databases">
        <authorList>
            <consortium name="IHU Genomes"/>
        </authorList>
    </citation>
    <scope>NUCLEOTIDE SEQUENCE [LARGE SCALE GENOMIC DNA]</scope>
    <source>
        <strain evidence="2 3">P7336</strain>
    </source>
</reference>
<evidence type="ECO:0000313" key="2">
    <source>
        <dbReference type="EMBL" id="SRX92334.1"/>
    </source>
</evidence>
<sequence length="106" mass="10535">MAGIRMNLRRSAAAAGAVIIASFAGLAVESFHPPNANAVPGQCGAGYGAGSGGGFCDSDAWPDGSFYHCAHVYVLGFGGGGCGRVCPNPQNPALPIATDADPNTHC</sequence>
<dbReference type="EMBL" id="UEGW01000001">
    <property type="protein sequence ID" value="SRX92334.1"/>
    <property type="molecule type" value="Genomic_DNA"/>
</dbReference>
<dbReference type="AlphaFoldDB" id="A0A375YTT6"/>
<feature type="signal peptide" evidence="1">
    <location>
        <begin position="1"/>
        <end position="27"/>
    </location>
</feature>
<dbReference type="Proteomes" id="UP000252015">
    <property type="component" value="Unassembled WGS sequence"/>
</dbReference>
<protein>
    <submittedName>
        <fullName evidence="2">Uncharacterized protein</fullName>
    </submittedName>
</protein>
<evidence type="ECO:0000256" key="1">
    <source>
        <dbReference type="SAM" id="SignalP"/>
    </source>
</evidence>
<name>A0A375YTT6_MYCSH</name>
<keyword evidence="1" id="KW-0732">Signal</keyword>
<keyword evidence="3" id="KW-1185">Reference proteome</keyword>
<evidence type="ECO:0000313" key="3">
    <source>
        <dbReference type="Proteomes" id="UP000252015"/>
    </source>
</evidence>
<accession>A0A375YTT6</accession>
<gene>
    <name evidence="2" type="ORF">MSP7336_00559</name>
</gene>
<organism evidence="2 3">
    <name type="scientific">Mycobacterium shimoidei</name>
    <dbReference type="NCBI Taxonomy" id="29313"/>
    <lineage>
        <taxon>Bacteria</taxon>
        <taxon>Bacillati</taxon>
        <taxon>Actinomycetota</taxon>
        <taxon>Actinomycetes</taxon>
        <taxon>Mycobacteriales</taxon>
        <taxon>Mycobacteriaceae</taxon>
        <taxon>Mycobacterium</taxon>
    </lineage>
</organism>
<proteinExistence type="predicted"/>